<keyword evidence="2" id="KW-1133">Transmembrane helix</keyword>
<feature type="transmembrane region" description="Helical" evidence="2">
    <location>
        <begin position="134"/>
        <end position="153"/>
    </location>
</feature>
<sequence>MTMPPVSLAPTLRREPQPALVTLACYLLAGVATLRLVAAIAAFFAVPEFAWLYSQQYGDDQRGQLAAVGIVGLGFSSLLVAGVFLVLALLDGVGKNWARVLTWITGVCTVIGTVIVLAVDMAGGIAWYRQLTVTIAWVTVAFAIGALVLLALPPSHRYYRPLRHIPPPVWPPTVWLPPPPGYQPPSGYGPWYGSPPTQQPGPGWPGTAPPPMSPPGTDVRPPDNGMA</sequence>
<keyword evidence="4" id="KW-1185">Reference proteome</keyword>
<evidence type="ECO:0000256" key="1">
    <source>
        <dbReference type="SAM" id="MobiDB-lite"/>
    </source>
</evidence>
<organism evidence="3 4">
    <name type="scientific">Kutzneria chonburiensis</name>
    <dbReference type="NCBI Taxonomy" id="1483604"/>
    <lineage>
        <taxon>Bacteria</taxon>
        <taxon>Bacillati</taxon>
        <taxon>Actinomycetota</taxon>
        <taxon>Actinomycetes</taxon>
        <taxon>Pseudonocardiales</taxon>
        <taxon>Pseudonocardiaceae</taxon>
        <taxon>Kutzneria</taxon>
    </lineage>
</organism>
<feature type="transmembrane region" description="Helical" evidence="2">
    <location>
        <begin position="65"/>
        <end position="90"/>
    </location>
</feature>
<evidence type="ECO:0000256" key="2">
    <source>
        <dbReference type="SAM" id="Phobius"/>
    </source>
</evidence>
<feature type="compositionally biased region" description="Pro residues" evidence="1">
    <location>
        <begin position="197"/>
        <end position="214"/>
    </location>
</feature>
<evidence type="ECO:0008006" key="5">
    <source>
        <dbReference type="Google" id="ProtNLM"/>
    </source>
</evidence>
<evidence type="ECO:0000313" key="4">
    <source>
        <dbReference type="Proteomes" id="UP001589810"/>
    </source>
</evidence>
<name>A0ABV6MN97_9PSEU</name>
<dbReference type="EMBL" id="JBHLUD010000002">
    <property type="protein sequence ID" value="MFC0541759.1"/>
    <property type="molecule type" value="Genomic_DNA"/>
</dbReference>
<evidence type="ECO:0000313" key="3">
    <source>
        <dbReference type="EMBL" id="MFC0541759.1"/>
    </source>
</evidence>
<protein>
    <recommendedName>
        <fullName evidence="5">Integral membrane protein</fullName>
    </recommendedName>
</protein>
<feature type="compositionally biased region" description="Low complexity" evidence="1">
    <location>
        <begin position="187"/>
        <end position="196"/>
    </location>
</feature>
<gene>
    <name evidence="3" type="ORF">ACFFH7_09720</name>
</gene>
<feature type="region of interest" description="Disordered" evidence="1">
    <location>
        <begin position="187"/>
        <end position="227"/>
    </location>
</feature>
<keyword evidence="2" id="KW-0812">Transmembrane</keyword>
<feature type="transmembrane region" description="Helical" evidence="2">
    <location>
        <begin position="20"/>
        <end position="45"/>
    </location>
</feature>
<keyword evidence="2" id="KW-0472">Membrane</keyword>
<dbReference type="RefSeq" id="WP_379793897.1">
    <property type="nucleotide sequence ID" value="NZ_JBHLUD010000002.1"/>
</dbReference>
<comment type="caution">
    <text evidence="3">The sequence shown here is derived from an EMBL/GenBank/DDBJ whole genome shotgun (WGS) entry which is preliminary data.</text>
</comment>
<dbReference type="Proteomes" id="UP001589810">
    <property type="component" value="Unassembled WGS sequence"/>
</dbReference>
<accession>A0ABV6MN97</accession>
<reference evidence="3 4" key="1">
    <citation type="submission" date="2024-09" db="EMBL/GenBank/DDBJ databases">
        <authorList>
            <person name="Sun Q."/>
            <person name="Mori K."/>
        </authorList>
    </citation>
    <scope>NUCLEOTIDE SEQUENCE [LARGE SCALE GENOMIC DNA]</scope>
    <source>
        <strain evidence="3 4">TBRC 1432</strain>
    </source>
</reference>
<feature type="transmembrane region" description="Helical" evidence="2">
    <location>
        <begin position="102"/>
        <end position="128"/>
    </location>
</feature>
<proteinExistence type="predicted"/>